<proteinExistence type="predicted"/>
<evidence type="ECO:0000313" key="2">
    <source>
        <dbReference type="Proteomes" id="UP000314294"/>
    </source>
</evidence>
<organism evidence="1 2">
    <name type="scientific">Liparis tanakae</name>
    <name type="common">Tanaka's snailfish</name>
    <dbReference type="NCBI Taxonomy" id="230148"/>
    <lineage>
        <taxon>Eukaryota</taxon>
        <taxon>Metazoa</taxon>
        <taxon>Chordata</taxon>
        <taxon>Craniata</taxon>
        <taxon>Vertebrata</taxon>
        <taxon>Euteleostomi</taxon>
        <taxon>Actinopterygii</taxon>
        <taxon>Neopterygii</taxon>
        <taxon>Teleostei</taxon>
        <taxon>Neoteleostei</taxon>
        <taxon>Acanthomorphata</taxon>
        <taxon>Eupercaria</taxon>
        <taxon>Perciformes</taxon>
        <taxon>Cottioidei</taxon>
        <taxon>Cottales</taxon>
        <taxon>Liparidae</taxon>
        <taxon>Liparis</taxon>
    </lineage>
</organism>
<name>A0A4Z2EJL8_9TELE</name>
<protein>
    <submittedName>
        <fullName evidence="1">Uncharacterized protein</fullName>
    </submittedName>
</protein>
<dbReference type="EMBL" id="SRLO01006126">
    <property type="protein sequence ID" value="TNN29056.1"/>
    <property type="molecule type" value="Genomic_DNA"/>
</dbReference>
<comment type="caution">
    <text evidence="1">The sequence shown here is derived from an EMBL/GenBank/DDBJ whole genome shotgun (WGS) entry which is preliminary data.</text>
</comment>
<keyword evidence="2" id="KW-1185">Reference proteome</keyword>
<gene>
    <name evidence="1" type="ORF">EYF80_060796</name>
</gene>
<sequence>MLYVPQGSTPAHAATLDWTSRLHAKQLTNQIKATFNNRSQGAVPGSEEATSSLYPTDYIKETLPTNTCVDTCAVDQLRNISLSPPCPVEKKEATLCVWMPASSHSITSSSRTFTVLLGTASLPPRCSRQQAVLL</sequence>
<reference evidence="1 2" key="1">
    <citation type="submission" date="2019-03" db="EMBL/GenBank/DDBJ databases">
        <title>First draft genome of Liparis tanakae, snailfish: a comprehensive survey of snailfish specific genes.</title>
        <authorList>
            <person name="Kim W."/>
            <person name="Song I."/>
            <person name="Jeong J.-H."/>
            <person name="Kim D."/>
            <person name="Kim S."/>
            <person name="Ryu S."/>
            <person name="Song J.Y."/>
            <person name="Lee S.K."/>
        </authorList>
    </citation>
    <scope>NUCLEOTIDE SEQUENCE [LARGE SCALE GENOMIC DNA]</scope>
    <source>
        <tissue evidence="1">Muscle</tissue>
    </source>
</reference>
<evidence type="ECO:0000313" key="1">
    <source>
        <dbReference type="EMBL" id="TNN29056.1"/>
    </source>
</evidence>
<dbReference type="Proteomes" id="UP000314294">
    <property type="component" value="Unassembled WGS sequence"/>
</dbReference>
<accession>A0A4Z2EJL8</accession>
<dbReference type="AlphaFoldDB" id="A0A4Z2EJL8"/>